<accession>X0UH43</accession>
<proteinExistence type="predicted"/>
<reference evidence="1" key="1">
    <citation type="journal article" date="2014" name="Front. Microbiol.">
        <title>High frequency of phylogenetically diverse reductive dehalogenase-homologous genes in deep subseafloor sedimentary metagenomes.</title>
        <authorList>
            <person name="Kawai M."/>
            <person name="Futagami T."/>
            <person name="Toyoda A."/>
            <person name="Takaki Y."/>
            <person name="Nishi S."/>
            <person name="Hori S."/>
            <person name="Arai W."/>
            <person name="Tsubouchi T."/>
            <person name="Morono Y."/>
            <person name="Uchiyama I."/>
            <person name="Ito T."/>
            <person name="Fujiyama A."/>
            <person name="Inagaki F."/>
            <person name="Takami H."/>
        </authorList>
    </citation>
    <scope>NUCLEOTIDE SEQUENCE</scope>
    <source>
        <strain evidence="1">Expedition CK06-06</strain>
    </source>
</reference>
<name>X0UH43_9ZZZZ</name>
<organism evidence="1">
    <name type="scientific">marine sediment metagenome</name>
    <dbReference type="NCBI Taxonomy" id="412755"/>
    <lineage>
        <taxon>unclassified sequences</taxon>
        <taxon>metagenomes</taxon>
        <taxon>ecological metagenomes</taxon>
    </lineage>
</organism>
<protein>
    <submittedName>
        <fullName evidence="1">Uncharacterized protein</fullName>
    </submittedName>
</protein>
<dbReference type="EMBL" id="BARS01019157">
    <property type="protein sequence ID" value="GAF87845.1"/>
    <property type="molecule type" value="Genomic_DNA"/>
</dbReference>
<sequence>MKFFKLGLDIHGVIDRHPDSFVELANNVALKKQGEIHIITGIPYSKEVEDFLLRINHQRKWWTHYFSIETSLLEKGVEFELINGNKYFKTDVWNKEKGLYCADNEIDMHIDDQQEYLKSFTTPSMLYTDPNIPSTTNELYEMVTAPKLG</sequence>
<comment type="caution">
    <text evidence="1">The sequence shown here is derived from an EMBL/GenBank/DDBJ whole genome shotgun (WGS) entry which is preliminary data.</text>
</comment>
<dbReference type="AlphaFoldDB" id="X0UH43"/>
<evidence type="ECO:0000313" key="1">
    <source>
        <dbReference type="EMBL" id="GAF87845.1"/>
    </source>
</evidence>
<gene>
    <name evidence="1" type="ORF">S01H1_31080</name>
</gene>